<evidence type="ECO:0000256" key="9">
    <source>
        <dbReference type="PIRSR" id="PIRSR601233-1"/>
    </source>
</evidence>
<feature type="binding site" evidence="10">
    <location>
        <position position="429"/>
    </location>
    <ligand>
        <name>GMP</name>
        <dbReference type="ChEBI" id="CHEBI:58115"/>
    </ligand>
</feature>
<evidence type="ECO:0000256" key="10">
    <source>
        <dbReference type="PIRSR" id="PIRSR601233-2"/>
    </source>
</evidence>
<comment type="caution">
    <text evidence="12">The sequence shown here is derived from an EMBL/GenBank/DDBJ whole genome shotgun (WGS) entry which is preliminary data.</text>
</comment>
<keyword evidence="5" id="KW-0692">RNA repair</keyword>
<dbReference type="InterPro" id="IPR036025">
    <property type="entry name" value="RtcB-like_sf"/>
</dbReference>
<dbReference type="GO" id="GO:0003909">
    <property type="term" value="F:DNA ligase activity"/>
    <property type="evidence" value="ECO:0007669"/>
    <property type="project" value="TreeGrafter"/>
</dbReference>
<dbReference type="GO" id="GO:0006396">
    <property type="term" value="P:RNA processing"/>
    <property type="evidence" value="ECO:0007669"/>
    <property type="project" value="InterPro"/>
</dbReference>
<evidence type="ECO:0000256" key="5">
    <source>
        <dbReference type="ARBA" id="ARBA00022800"/>
    </source>
</evidence>
<feature type="active site" description="GMP-histidine intermediate" evidence="9">
    <location>
        <position position="358"/>
    </location>
</feature>
<dbReference type="GO" id="GO:0030145">
    <property type="term" value="F:manganese ion binding"/>
    <property type="evidence" value="ECO:0007669"/>
    <property type="project" value="TreeGrafter"/>
</dbReference>
<dbReference type="Gene3D" id="3.90.1860.10">
    <property type="entry name" value="tRNA-splicing ligase RtcB"/>
    <property type="match status" value="1"/>
</dbReference>
<dbReference type="InterPro" id="IPR052915">
    <property type="entry name" value="RtcB-like"/>
</dbReference>
<dbReference type="PANTHER" id="PTHR43749:SF2">
    <property type="entry name" value="RNA-SPLICING LIGASE RTCB"/>
    <property type="match status" value="1"/>
</dbReference>
<keyword evidence="4 10" id="KW-0547">Nucleotide-binding</keyword>
<dbReference type="Proteomes" id="UP000325002">
    <property type="component" value="Unassembled WGS sequence"/>
</dbReference>
<sequence length="433" mass="50026">MIKLEGKYNKDCKIFADDIEESSYTLIQNILNEKATENTKVRIMPDTHIGKGIVIGFTMPLTDRVNPFHIGVDIGCGMLCAKLGEEIKNIPLENIDNKIKNIIPMGRGVHKEGQNGLLNTEELSKLIKNFTINYNKRYNTNFTHIEIDDKYIQNMLDRINIEPIKFYNSLGTLGGGNHFIEIGASKNNDYYLTIHSGSRNFGARVCNYHVDKNKKRIDSAAWFFENIKQIRENKDAEEFERLYKEYNELNEKIKNDSEKYYLEKEAMFDYCIDMIIAQYYAKVNRETILKIISKKLNILVENSFQSVHNFIDFEDFIIRKGAIRSYKNEKMIIPFNMRDGILICEGKSNEDWNCSAPHGAGRVLSRMQAKAMIDMKDFIDSMKGIYSSSICKHTLDEAPQAYKDSKRIEKLIEPTANIIDRLKPVLNIKATRS</sequence>
<evidence type="ECO:0000313" key="13">
    <source>
        <dbReference type="Proteomes" id="UP000325002"/>
    </source>
</evidence>
<dbReference type="RefSeq" id="WP_147778425.1">
    <property type="nucleotide sequence ID" value="NZ_SAYD01000018.1"/>
</dbReference>
<dbReference type="InterPro" id="IPR001233">
    <property type="entry name" value="RtcB"/>
</dbReference>
<evidence type="ECO:0000256" key="2">
    <source>
        <dbReference type="ARBA" id="ARBA00022598"/>
    </source>
</evidence>
<evidence type="ECO:0000256" key="3">
    <source>
        <dbReference type="ARBA" id="ARBA00022723"/>
    </source>
</evidence>
<evidence type="ECO:0000256" key="7">
    <source>
        <dbReference type="ARBA" id="ARBA00023211"/>
    </source>
</evidence>
<dbReference type="GO" id="GO:0170057">
    <property type="term" value="F:RNA ligase (GTP) activity"/>
    <property type="evidence" value="ECO:0007669"/>
    <property type="project" value="UniProtKB-EC"/>
</dbReference>
<dbReference type="EC" id="6.5.1.8" evidence="1"/>
<dbReference type="GO" id="GO:0005525">
    <property type="term" value="F:GTP binding"/>
    <property type="evidence" value="ECO:0007669"/>
    <property type="project" value="UniProtKB-KW"/>
</dbReference>
<accession>A0A5C8ELC8</accession>
<feature type="binding site" evidence="11">
    <location>
        <position position="195"/>
    </location>
    <ligand>
        <name>Mn(2+)</name>
        <dbReference type="ChEBI" id="CHEBI:29035"/>
        <label>2</label>
    </ligand>
</feature>
<comment type="catalytic activity">
    <reaction evidence="8">
        <text>a 3'-end 3'-phospho-ribonucleotide-RNA + a 5'-end dephospho-ribonucleoside-RNA + GTP = a ribonucleotidyl-ribonucleotide-RNA + GMP + diphosphate</text>
        <dbReference type="Rhea" id="RHEA:68076"/>
        <dbReference type="Rhea" id="RHEA-COMP:10463"/>
        <dbReference type="Rhea" id="RHEA-COMP:13936"/>
        <dbReference type="Rhea" id="RHEA-COMP:17355"/>
        <dbReference type="ChEBI" id="CHEBI:33019"/>
        <dbReference type="ChEBI" id="CHEBI:37565"/>
        <dbReference type="ChEBI" id="CHEBI:58115"/>
        <dbReference type="ChEBI" id="CHEBI:83062"/>
        <dbReference type="ChEBI" id="CHEBI:138284"/>
        <dbReference type="ChEBI" id="CHEBI:173118"/>
        <dbReference type="EC" id="6.5.1.8"/>
    </reaction>
</comment>
<feature type="binding site" evidence="11">
    <location>
        <position position="178"/>
    </location>
    <ligand>
        <name>Mn(2+)</name>
        <dbReference type="ChEBI" id="CHEBI:29035"/>
        <label>1</label>
    </ligand>
</feature>
<dbReference type="SUPFAM" id="SSF103365">
    <property type="entry name" value="Hypothetical protein PH1602"/>
    <property type="match status" value="1"/>
</dbReference>
<keyword evidence="3 11" id="KW-0479">Metal-binding</keyword>
<evidence type="ECO:0000256" key="11">
    <source>
        <dbReference type="PIRSR" id="PIRSR601233-3"/>
    </source>
</evidence>
<reference evidence="12 13" key="1">
    <citation type="journal article" date="1992" name="Lakartidningen">
        <title>[Penicillin V and not amoxicillin is the first choice preparation in acute otitis].</title>
        <authorList>
            <person name="Kamme C."/>
            <person name="Lundgren K."/>
            <person name="Prellner K."/>
        </authorList>
    </citation>
    <scope>NUCLEOTIDE SEQUENCE [LARGE SCALE GENOMIC DNA]</scope>
    <source>
        <strain evidence="12 13">PC3997IV</strain>
    </source>
</reference>
<evidence type="ECO:0000256" key="6">
    <source>
        <dbReference type="ARBA" id="ARBA00023134"/>
    </source>
</evidence>
<evidence type="ECO:0000256" key="4">
    <source>
        <dbReference type="ARBA" id="ARBA00022741"/>
    </source>
</evidence>
<keyword evidence="2 12" id="KW-0436">Ligase</keyword>
<protein>
    <recommendedName>
        <fullName evidence="1">3'-phosphate/5'-hydroxy nucleic acid ligase</fullName>
        <ecNumber evidence="1">6.5.1.8</ecNumber>
    </recommendedName>
</protein>
<dbReference type="GO" id="GO:0006281">
    <property type="term" value="P:DNA repair"/>
    <property type="evidence" value="ECO:0007669"/>
    <property type="project" value="TreeGrafter"/>
</dbReference>
<evidence type="ECO:0000256" key="8">
    <source>
        <dbReference type="ARBA" id="ARBA00047746"/>
    </source>
</evidence>
<evidence type="ECO:0000313" key="12">
    <source>
        <dbReference type="EMBL" id="TXJ38759.1"/>
    </source>
</evidence>
<feature type="binding site" evidence="10">
    <location>
        <begin position="358"/>
        <end position="361"/>
    </location>
    <ligand>
        <name>GMP</name>
        <dbReference type="ChEBI" id="CHEBI:58115"/>
    </ligand>
</feature>
<dbReference type="GO" id="GO:0042245">
    <property type="term" value="P:RNA repair"/>
    <property type="evidence" value="ECO:0007669"/>
    <property type="project" value="UniProtKB-KW"/>
</dbReference>
<keyword evidence="6 10" id="KW-0342">GTP-binding</keyword>
<dbReference type="EMBL" id="SAYD01000018">
    <property type="protein sequence ID" value="TXJ38759.1"/>
    <property type="molecule type" value="Genomic_DNA"/>
</dbReference>
<feature type="binding site" evidence="11">
    <location>
        <position position="73"/>
    </location>
    <ligand>
        <name>Mn(2+)</name>
        <dbReference type="ChEBI" id="CHEBI:29035"/>
        <label>1</label>
    </ligand>
</feature>
<evidence type="ECO:0000256" key="1">
    <source>
        <dbReference type="ARBA" id="ARBA00012726"/>
    </source>
</evidence>
<comment type="cofactor">
    <cofactor evidence="11">
        <name>Mn(2+)</name>
        <dbReference type="ChEBI" id="CHEBI:29035"/>
    </cofactor>
    <text evidence="11">Binds 2 manganese ions per subunit.</text>
</comment>
<proteinExistence type="predicted"/>
<organism evidence="12 13">
    <name type="scientific">Brachyspira aalborgi</name>
    <dbReference type="NCBI Taxonomy" id="29522"/>
    <lineage>
        <taxon>Bacteria</taxon>
        <taxon>Pseudomonadati</taxon>
        <taxon>Spirochaetota</taxon>
        <taxon>Spirochaetia</taxon>
        <taxon>Brachyspirales</taxon>
        <taxon>Brachyspiraceae</taxon>
        <taxon>Brachyspira</taxon>
    </lineage>
</organism>
<gene>
    <name evidence="12" type="ORF">EPJ81_06410</name>
</gene>
<dbReference type="PANTHER" id="PTHR43749">
    <property type="entry name" value="RNA-SPLICING LIGASE RTCB"/>
    <property type="match status" value="1"/>
</dbReference>
<dbReference type="Pfam" id="PF01139">
    <property type="entry name" value="RtcB"/>
    <property type="match status" value="1"/>
</dbReference>
<name>A0A5C8ELC8_9SPIR</name>
<dbReference type="AlphaFoldDB" id="A0A5C8ELC8"/>
<keyword evidence="7 11" id="KW-0464">Manganese</keyword>
<feature type="binding site" evidence="10">
    <location>
        <begin position="177"/>
        <end position="181"/>
    </location>
    <ligand>
        <name>GMP</name>
        <dbReference type="ChEBI" id="CHEBI:58115"/>
    </ligand>
</feature>
<feature type="binding site" evidence="10">
    <location>
        <begin position="334"/>
        <end position="337"/>
    </location>
    <ligand>
        <name>GMP</name>
        <dbReference type="ChEBI" id="CHEBI:58115"/>
    </ligand>
</feature>